<dbReference type="InterPro" id="IPR001509">
    <property type="entry name" value="Epimerase_deHydtase"/>
</dbReference>
<dbReference type="Pfam" id="PF08338">
    <property type="entry name" value="DUF1731"/>
    <property type="match status" value="1"/>
</dbReference>
<feature type="domain" description="NAD-dependent epimerase/dehydratase" evidence="2">
    <location>
        <begin position="18"/>
        <end position="223"/>
    </location>
</feature>
<dbReference type="Gene3D" id="3.40.50.720">
    <property type="entry name" value="NAD(P)-binding Rossmann-like Domain"/>
    <property type="match status" value="1"/>
</dbReference>
<proteinExistence type="inferred from homology"/>
<dbReference type="CDD" id="cd05242">
    <property type="entry name" value="SDR_a8"/>
    <property type="match status" value="1"/>
</dbReference>
<dbReference type="KEGG" id="dat:HRM2_14520"/>
<evidence type="ECO:0000313" key="4">
    <source>
        <dbReference type="EMBL" id="ACN14561.1"/>
    </source>
</evidence>
<comment type="similarity">
    <text evidence="1">Belongs to the NAD(P)-dependent epimerase/dehydratase family. SDR39U1 subfamily.</text>
</comment>
<dbReference type="PANTHER" id="PTHR11092">
    <property type="entry name" value="SUGAR NUCLEOTIDE EPIMERASE RELATED"/>
    <property type="match status" value="1"/>
</dbReference>
<feature type="domain" description="DUF1731" evidence="3">
    <location>
        <begin position="259"/>
        <end position="306"/>
    </location>
</feature>
<keyword evidence="5" id="KW-1185">Reference proteome</keyword>
<dbReference type="SUPFAM" id="SSF51735">
    <property type="entry name" value="NAD(P)-binding Rossmann-fold domains"/>
    <property type="match status" value="1"/>
</dbReference>
<evidence type="ECO:0000259" key="3">
    <source>
        <dbReference type="Pfam" id="PF08338"/>
    </source>
</evidence>
<gene>
    <name evidence="4" type="ordered locus">HRM2_14520</name>
</gene>
<dbReference type="NCBIfam" id="TIGR01777">
    <property type="entry name" value="yfcH"/>
    <property type="match status" value="1"/>
</dbReference>
<dbReference type="InterPro" id="IPR013549">
    <property type="entry name" value="DUF1731"/>
</dbReference>
<evidence type="ECO:0000313" key="5">
    <source>
        <dbReference type="Proteomes" id="UP000000442"/>
    </source>
</evidence>
<evidence type="ECO:0000256" key="1">
    <source>
        <dbReference type="ARBA" id="ARBA00009353"/>
    </source>
</evidence>
<dbReference type="AlphaFoldDB" id="C0Q9J7"/>
<reference evidence="4 5" key="1">
    <citation type="journal article" date="2009" name="Environ. Microbiol.">
        <title>Genome sequence of Desulfobacterium autotrophicum HRM2, a marine sulfate reducer oxidizing organic carbon completely to carbon dioxide.</title>
        <authorList>
            <person name="Strittmatter A.W."/>
            <person name="Liesegang H."/>
            <person name="Rabus R."/>
            <person name="Decker I."/>
            <person name="Amann J."/>
            <person name="Andres S."/>
            <person name="Henne A."/>
            <person name="Fricke W.F."/>
            <person name="Martinez-Arias R."/>
            <person name="Bartels D."/>
            <person name="Goesmann A."/>
            <person name="Krause L."/>
            <person name="Puehler A."/>
            <person name="Klenk H.P."/>
            <person name="Richter M."/>
            <person name="Schuler M."/>
            <person name="Gloeckner F.O."/>
            <person name="Meyerdierks A."/>
            <person name="Gottschalk G."/>
            <person name="Amann R."/>
        </authorList>
    </citation>
    <scope>NUCLEOTIDE SEQUENCE [LARGE SCALE GENOMIC DNA]</scope>
    <source>
        <strain evidence="5">ATCC 43914 / DSM 3382 / HRM2</strain>
    </source>
</reference>
<dbReference type="InterPro" id="IPR010099">
    <property type="entry name" value="SDR39U1"/>
</dbReference>
<organism evidence="4 5">
    <name type="scientific">Desulforapulum autotrophicum (strain ATCC 43914 / DSM 3382 / VKM B-1955 / HRM2)</name>
    <name type="common">Desulfobacterium autotrophicum</name>
    <dbReference type="NCBI Taxonomy" id="177437"/>
    <lineage>
        <taxon>Bacteria</taxon>
        <taxon>Pseudomonadati</taxon>
        <taxon>Thermodesulfobacteriota</taxon>
        <taxon>Desulfobacteria</taxon>
        <taxon>Desulfobacterales</taxon>
        <taxon>Desulfobacteraceae</taxon>
        <taxon>Desulforapulum</taxon>
    </lineage>
</organism>
<name>C0Q9J7_DESAH</name>
<dbReference type="Pfam" id="PF01370">
    <property type="entry name" value="Epimerase"/>
    <property type="match status" value="1"/>
</dbReference>
<dbReference type="InterPro" id="IPR036291">
    <property type="entry name" value="NAD(P)-bd_dom_sf"/>
</dbReference>
<dbReference type="EMBL" id="CP001087">
    <property type="protein sequence ID" value="ACN14561.1"/>
    <property type="molecule type" value="Genomic_DNA"/>
</dbReference>
<protein>
    <submittedName>
        <fullName evidence="4">Sugar nucleotide epimerase</fullName>
    </submittedName>
</protein>
<dbReference type="STRING" id="177437.HRM2_14520"/>
<dbReference type="HOGENOM" id="CLU_047373_0_3_7"/>
<accession>C0Q9J7</accession>
<evidence type="ECO:0000259" key="2">
    <source>
        <dbReference type="Pfam" id="PF01370"/>
    </source>
</evidence>
<dbReference type="eggNOG" id="COG1090">
    <property type="taxonomic scope" value="Bacteria"/>
</dbReference>
<sequence>MAIICFQVSYPGAKKMNILITGGTGFIGSALCSRLVEDQHHLVVVSRHPERIKPPVQGIDSLANLDMVFDAVINLAGEPIVNKRWTDQQKQRILSSRLDTTQALIDYFARIETKPHVFISGSAIGYYGTGRTNDPIDETGAGDDSFSSQICRQWEAIALKAEPMGIRTCLLRTGVVLGNGGALAKMLTPFKLGAGGRMGSGTQWMSWIHIRDLIGIILYCIEHDGIQGPVNGTAPGPVTNQQFTKALGRVLNRPTIFPMPAAAIKLLMGQMGEELLLAGKKILPRKIQDAGYAFLFEDLEEALADVV</sequence>
<dbReference type="PANTHER" id="PTHR11092:SF0">
    <property type="entry name" value="EPIMERASE FAMILY PROTEIN SDR39U1"/>
    <property type="match status" value="1"/>
</dbReference>
<dbReference type="Proteomes" id="UP000000442">
    <property type="component" value="Chromosome"/>
</dbReference>